<dbReference type="OrthoDB" id="2522565at2759"/>
<keyword evidence="2" id="KW-0812">Transmembrane</keyword>
<reference evidence="3 4" key="1">
    <citation type="submission" date="2013-03" db="EMBL/GenBank/DDBJ databases">
        <title>The Genome Sequence of Capronia epimyces CBS 606.96.</title>
        <authorList>
            <consortium name="The Broad Institute Genomics Platform"/>
            <person name="Cuomo C."/>
            <person name="de Hoog S."/>
            <person name="Gorbushina A."/>
            <person name="Walker B."/>
            <person name="Young S.K."/>
            <person name="Zeng Q."/>
            <person name="Gargeya S."/>
            <person name="Fitzgerald M."/>
            <person name="Haas B."/>
            <person name="Abouelleil A."/>
            <person name="Allen A.W."/>
            <person name="Alvarado L."/>
            <person name="Arachchi H.M."/>
            <person name="Berlin A.M."/>
            <person name="Chapman S.B."/>
            <person name="Gainer-Dewar J."/>
            <person name="Goldberg J."/>
            <person name="Griggs A."/>
            <person name="Gujja S."/>
            <person name="Hansen M."/>
            <person name="Howarth C."/>
            <person name="Imamovic A."/>
            <person name="Ireland A."/>
            <person name="Larimer J."/>
            <person name="McCowan C."/>
            <person name="Murphy C."/>
            <person name="Pearson M."/>
            <person name="Poon T.W."/>
            <person name="Priest M."/>
            <person name="Roberts A."/>
            <person name="Saif S."/>
            <person name="Shea T."/>
            <person name="Sisk P."/>
            <person name="Sykes S."/>
            <person name="Wortman J."/>
            <person name="Nusbaum C."/>
            <person name="Birren B."/>
        </authorList>
    </citation>
    <scope>NUCLEOTIDE SEQUENCE [LARGE SCALE GENOMIC DNA]</scope>
    <source>
        <strain evidence="3 4">CBS 606.96</strain>
    </source>
</reference>
<dbReference type="RefSeq" id="XP_007729640.1">
    <property type="nucleotide sequence ID" value="XM_007731450.1"/>
</dbReference>
<protein>
    <recommendedName>
        <fullName evidence="5">EH domain-containing protein</fullName>
    </recommendedName>
</protein>
<evidence type="ECO:0008006" key="5">
    <source>
        <dbReference type="Google" id="ProtNLM"/>
    </source>
</evidence>
<comment type="caution">
    <text evidence="3">The sequence shown here is derived from an EMBL/GenBank/DDBJ whole genome shotgun (WGS) entry which is preliminary data.</text>
</comment>
<evidence type="ECO:0000313" key="4">
    <source>
        <dbReference type="Proteomes" id="UP000019478"/>
    </source>
</evidence>
<feature type="region of interest" description="Disordered" evidence="1">
    <location>
        <begin position="142"/>
        <end position="177"/>
    </location>
</feature>
<accession>W9YSU2</accession>
<evidence type="ECO:0000313" key="3">
    <source>
        <dbReference type="EMBL" id="EXJ92750.1"/>
    </source>
</evidence>
<dbReference type="EMBL" id="AMGY01000001">
    <property type="protein sequence ID" value="EXJ92750.1"/>
    <property type="molecule type" value="Genomic_DNA"/>
</dbReference>
<name>W9YSU2_9EURO</name>
<feature type="transmembrane region" description="Helical" evidence="2">
    <location>
        <begin position="9"/>
        <end position="27"/>
    </location>
</feature>
<sequence length="518" mass="56532">MLIKGIRRLAFVVGPALFVVLVIFLLYGRGPASFPFHGMGWTKNGYDGSSDGSRSRWPLQDKLSLSGLGLHDMFDSHDGEGEGDAGAGGGADMSETHIEVFSASTPNGKYFTIEFGDEEAINPSILPHPVLAETWIIVAQQGRSGGSKNKSKGKGKGKGKSNGQSTSADHDEDESSDPSVWFTELVCDAVFVTPNKLACVRPPKILPIAATTGDKCVDNLAYFALNVGPHDARVFYGPSSPYTVYGSNSAFTCFGQWIQDFRMLVEWPADSHSDSNTNNNVAVKHDFRLAAELQRPGPYGPVEKNWFIFWDNVGDAYVHYDVAPKRAFAKLGGAGSVGPDLAPLAALSDQQCLTGLMPPVAEQLESIHQATNSLSITMCARADLTCKPTEANTYILTLFQHKSFYQYHSVYEPYALLFKRSAPFEVHAVSAKPVWIHGRAKPGEAQRPDGPEFDGLDAWNQSEMFYLTAISWKAHSQRYHGYLDDVLFLSFGIEDKRTGGIDVVAGDLLRDLNVCSSI</sequence>
<dbReference type="HOGENOM" id="CLU_024135_0_0_1"/>
<feature type="compositionally biased region" description="Basic residues" evidence="1">
    <location>
        <begin position="149"/>
        <end position="159"/>
    </location>
</feature>
<evidence type="ECO:0000256" key="2">
    <source>
        <dbReference type="SAM" id="Phobius"/>
    </source>
</evidence>
<dbReference type="AlphaFoldDB" id="W9YSU2"/>
<dbReference type="GeneID" id="19165440"/>
<proteinExistence type="predicted"/>
<dbReference type="eggNOG" id="ENOG502S2VY">
    <property type="taxonomic scope" value="Eukaryota"/>
</dbReference>
<evidence type="ECO:0000256" key="1">
    <source>
        <dbReference type="SAM" id="MobiDB-lite"/>
    </source>
</evidence>
<keyword evidence="2" id="KW-1133">Transmembrane helix</keyword>
<keyword evidence="2" id="KW-0472">Membrane</keyword>
<gene>
    <name evidence="3" type="ORF">A1O3_01302</name>
</gene>
<dbReference type="Proteomes" id="UP000019478">
    <property type="component" value="Unassembled WGS sequence"/>
</dbReference>
<organism evidence="3 4">
    <name type="scientific">Capronia epimyces CBS 606.96</name>
    <dbReference type="NCBI Taxonomy" id="1182542"/>
    <lineage>
        <taxon>Eukaryota</taxon>
        <taxon>Fungi</taxon>
        <taxon>Dikarya</taxon>
        <taxon>Ascomycota</taxon>
        <taxon>Pezizomycotina</taxon>
        <taxon>Eurotiomycetes</taxon>
        <taxon>Chaetothyriomycetidae</taxon>
        <taxon>Chaetothyriales</taxon>
        <taxon>Herpotrichiellaceae</taxon>
        <taxon>Capronia</taxon>
    </lineage>
</organism>
<keyword evidence="4" id="KW-1185">Reference proteome</keyword>